<sequence length="120" mass="13131">MMIVGLDHIQMALPAGAEEVMRKFYCESLGMREVAKPEPLRGRGGFWAVAGTAQVHFGVDPDFHPAKKAHPAFIIDDLNALAERLKVHGHPVTWDTSLPTVTRCFTADPVGNRIELIAAT</sequence>
<dbReference type="Pfam" id="PF00903">
    <property type="entry name" value="Glyoxalase"/>
    <property type="match status" value="1"/>
</dbReference>
<proteinExistence type="predicted"/>
<evidence type="ECO:0000313" key="3">
    <source>
        <dbReference type="Proteomes" id="UP000198926"/>
    </source>
</evidence>
<name>A0A1I6MZF0_9RHOB</name>
<keyword evidence="3" id="KW-1185">Reference proteome</keyword>
<dbReference type="InterPro" id="IPR037523">
    <property type="entry name" value="VOC_core"/>
</dbReference>
<evidence type="ECO:0000259" key="1">
    <source>
        <dbReference type="PROSITE" id="PS51819"/>
    </source>
</evidence>
<gene>
    <name evidence="2" type="ORF">SAMN05444714_2701</name>
</gene>
<dbReference type="InterPro" id="IPR029068">
    <property type="entry name" value="Glyas_Bleomycin-R_OHBP_Dase"/>
</dbReference>
<evidence type="ECO:0000313" key="2">
    <source>
        <dbReference type="EMBL" id="SFS20981.1"/>
    </source>
</evidence>
<dbReference type="PANTHER" id="PTHR39175:SF1">
    <property type="entry name" value="FAMILY PROTEIN, PUTATIVE (AFU_ORTHOLOGUE AFUA_3G15060)-RELATED"/>
    <property type="match status" value="1"/>
</dbReference>
<dbReference type="RefSeq" id="WP_242649906.1">
    <property type="nucleotide sequence ID" value="NZ_FOZM01000003.1"/>
</dbReference>
<feature type="domain" description="VOC" evidence="1">
    <location>
        <begin position="5"/>
        <end position="119"/>
    </location>
</feature>
<dbReference type="EMBL" id="FOZM01000003">
    <property type="protein sequence ID" value="SFS20981.1"/>
    <property type="molecule type" value="Genomic_DNA"/>
</dbReference>
<dbReference type="SUPFAM" id="SSF54593">
    <property type="entry name" value="Glyoxalase/Bleomycin resistance protein/Dihydroxybiphenyl dioxygenase"/>
    <property type="match status" value="1"/>
</dbReference>
<dbReference type="InterPro" id="IPR004360">
    <property type="entry name" value="Glyas_Fos-R_dOase_dom"/>
</dbReference>
<protein>
    <recommendedName>
        <fullName evidence="1">VOC domain-containing protein</fullName>
    </recommendedName>
</protein>
<dbReference type="PANTHER" id="PTHR39175">
    <property type="entry name" value="FAMILY PROTEIN, PUTATIVE (AFU_ORTHOLOGUE AFUA_3G15060)-RELATED"/>
    <property type="match status" value="1"/>
</dbReference>
<reference evidence="2 3" key="1">
    <citation type="submission" date="2016-10" db="EMBL/GenBank/DDBJ databases">
        <authorList>
            <person name="de Groot N.N."/>
        </authorList>
    </citation>
    <scope>NUCLEOTIDE SEQUENCE [LARGE SCALE GENOMIC DNA]</scope>
    <source>
        <strain evidence="2 3">DSM 29433</strain>
    </source>
</reference>
<dbReference type="PROSITE" id="PS51819">
    <property type="entry name" value="VOC"/>
    <property type="match status" value="1"/>
</dbReference>
<dbReference type="AlphaFoldDB" id="A0A1I6MZF0"/>
<accession>A0A1I6MZF0</accession>
<organism evidence="2 3">
    <name type="scientific">Yoonia litorea</name>
    <dbReference type="NCBI Taxonomy" id="1123755"/>
    <lineage>
        <taxon>Bacteria</taxon>
        <taxon>Pseudomonadati</taxon>
        <taxon>Pseudomonadota</taxon>
        <taxon>Alphaproteobacteria</taxon>
        <taxon>Rhodobacterales</taxon>
        <taxon>Paracoccaceae</taxon>
        <taxon>Yoonia</taxon>
    </lineage>
</organism>
<dbReference type="Proteomes" id="UP000198926">
    <property type="component" value="Unassembled WGS sequence"/>
</dbReference>
<dbReference type="Gene3D" id="3.10.180.10">
    <property type="entry name" value="2,3-Dihydroxybiphenyl 1,2-Dioxygenase, domain 1"/>
    <property type="match status" value="1"/>
</dbReference>
<dbReference type="STRING" id="1123755.SAMN05444714_2701"/>